<proteinExistence type="predicted"/>
<sequence>MLSNIPILFVTQTFLLKGILAQFQPFGAARNLADLSHRNLAGQNRPWIPPCISLNQGTPYNAMPENSISFPSAPGNSFPFTTIPANSMAINPSHSLPFTGISGNAMLPLPIHRLSLPQMINSGHSINQPLLQNINPFHYRSNVYDSNMMNLNPWFPRTVNFYGPLLNTYQVLTLNNLLGNIPYSSIGFIDEQTHLAGFTIPSTLTIIKNPHINDLSMNDNRSGILNNLPIPRSSVLDFISNVRQDPWMSRM</sequence>
<dbReference type="EMBL" id="CAVLEF010000011">
    <property type="protein sequence ID" value="CAK1548912.1"/>
    <property type="molecule type" value="Genomic_DNA"/>
</dbReference>
<name>A0AAV1JHA6_9NEOP</name>
<feature type="signal peptide" evidence="1">
    <location>
        <begin position="1"/>
        <end position="21"/>
    </location>
</feature>
<protein>
    <submittedName>
        <fullName evidence="2">Uncharacterized protein</fullName>
    </submittedName>
</protein>
<evidence type="ECO:0000256" key="1">
    <source>
        <dbReference type="SAM" id="SignalP"/>
    </source>
</evidence>
<gene>
    <name evidence="2" type="ORF">LNINA_LOCUS8260</name>
</gene>
<keyword evidence="3" id="KW-1185">Reference proteome</keyword>
<reference evidence="2 3" key="1">
    <citation type="submission" date="2023-11" db="EMBL/GenBank/DDBJ databases">
        <authorList>
            <person name="Okamura Y."/>
        </authorList>
    </citation>
    <scope>NUCLEOTIDE SEQUENCE [LARGE SCALE GENOMIC DNA]</scope>
</reference>
<dbReference type="Proteomes" id="UP001497472">
    <property type="component" value="Unassembled WGS sequence"/>
</dbReference>
<evidence type="ECO:0000313" key="3">
    <source>
        <dbReference type="Proteomes" id="UP001497472"/>
    </source>
</evidence>
<comment type="caution">
    <text evidence="2">The sequence shown here is derived from an EMBL/GenBank/DDBJ whole genome shotgun (WGS) entry which is preliminary data.</text>
</comment>
<organism evidence="2 3">
    <name type="scientific">Leptosia nina</name>
    <dbReference type="NCBI Taxonomy" id="320188"/>
    <lineage>
        <taxon>Eukaryota</taxon>
        <taxon>Metazoa</taxon>
        <taxon>Ecdysozoa</taxon>
        <taxon>Arthropoda</taxon>
        <taxon>Hexapoda</taxon>
        <taxon>Insecta</taxon>
        <taxon>Pterygota</taxon>
        <taxon>Neoptera</taxon>
        <taxon>Endopterygota</taxon>
        <taxon>Lepidoptera</taxon>
        <taxon>Glossata</taxon>
        <taxon>Ditrysia</taxon>
        <taxon>Papilionoidea</taxon>
        <taxon>Pieridae</taxon>
        <taxon>Pierinae</taxon>
        <taxon>Leptosia</taxon>
    </lineage>
</organism>
<accession>A0AAV1JHA6</accession>
<evidence type="ECO:0000313" key="2">
    <source>
        <dbReference type="EMBL" id="CAK1548912.1"/>
    </source>
</evidence>
<feature type="chain" id="PRO_5043841574" evidence="1">
    <location>
        <begin position="22"/>
        <end position="251"/>
    </location>
</feature>
<dbReference type="AlphaFoldDB" id="A0AAV1JHA6"/>
<keyword evidence="1" id="KW-0732">Signal</keyword>